<dbReference type="SMART" id="SM00248">
    <property type="entry name" value="ANK"/>
    <property type="match status" value="2"/>
</dbReference>
<dbReference type="PROSITE" id="PS50088">
    <property type="entry name" value="ANK_REPEAT"/>
    <property type="match status" value="2"/>
</dbReference>
<dbReference type="Pfam" id="PF00373">
    <property type="entry name" value="FERM_M"/>
    <property type="match status" value="1"/>
</dbReference>
<dbReference type="InterPro" id="IPR051594">
    <property type="entry name" value="KRIT1/FRMD8"/>
</dbReference>
<dbReference type="InterPro" id="IPR035963">
    <property type="entry name" value="FERM_2"/>
</dbReference>
<dbReference type="InterPro" id="IPR002110">
    <property type="entry name" value="Ankyrin_rpt"/>
</dbReference>
<proteinExistence type="predicted"/>
<dbReference type="Proteomes" id="UP001217089">
    <property type="component" value="Unassembled WGS sequence"/>
</dbReference>
<feature type="repeat" description="ANK" evidence="1">
    <location>
        <begin position="141"/>
        <end position="164"/>
    </location>
</feature>
<comment type="caution">
    <text evidence="3">The sequence shown here is derived from an EMBL/GenBank/DDBJ whole genome shotgun (WGS) entry which is preliminary data.</text>
</comment>
<dbReference type="Gene3D" id="3.10.20.90">
    <property type="entry name" value="Phosphatidylinositol 3-kinase Catalytic Subunit, Chain A, domain 1"/>
    <property type="match status" value="1"/>
</dbReference>
<dbReference type="InterPro" id="IPR000299">
    <property type="entry name" value="FERM_domain"/>
</dbReference>
<sequence length="403" mass="46164">MRLTANEALAKMLAIEKCEIVKINPLFGSGLPYKTKVNNVVTNLYWGSAAPDYDTVTSRRSSTASSIEGYHINLDRYRLHKLAADGNNIIAIRDFLKQGYTYVEQDPQGWTPMHWASWHNNGEVIKVLLEHGCSPNIVNNSGDSPLHIAARYGHVRVAEILLRHRDINLELMDKEGKTALAICEQKRSRTEQHQQIANLLRSFYNQSSPIQVFFMDGSMRMLRLAYGDNTTVHQLNLQLLDEYGLPERPYADIFTIWICSESLELQLKQEHKPMEHLVSWKRIVGMLTEGDPNKEDPILKWRRNAKIGLDEERAVKHPQAIHLLFHEAYQNYIRALYPCKDQDVLTFASILIYMNQKEFDVSAAKSYLNSKNLPSLVPAPMLKQKVVTGLLEFIIIIKNLVPD</sequence>
<dbReference type="PANTHER" id="PTHR13283:SF11">
    <property type="entry name" value="KREV INTERACTION TRAPPED PROTEIN 1"/>
    <property type="match status" value="1"/>
</dbReference>
<reference evidence="3 4" key="1">
    <citation type="submission" date="2022-12" db="EMBL/GenBank/DDBJ databases">
        <title>Chromosome-level genome of Tegillarca granosa.</title>
        <authorList>
            <person name="Kim J."/>
        </authorList>
    </citation>
    <scope>NUCLEOTIDE SEQUENCE [LARGE SCALE GENOMIC DNA]</scope>
    <source>
        <strain evidence="3">Teg-2019</strain>
        <tissue evidence="3">Adductor muscle</tissue>
    </source>
</reference>
<evidence type="ECO:0000259" key="2">
    <source>
        <dbReference type="PROSITE" id="PS50057"/>
    </source>
</evidence>
<feature type="domain" description="FERM" evidence="2">
    <location>
        <begin position="208"/>
        <end position="403"/>
    </location>
</feature>
<dbReference type="Gene3D" id="1.25.40.20">
    <property type="entry name" value="Ankyrin repeat-containing domain"/>
    <property type="match status" value="1"/>
</dbReference>
<dbReference type="Pfam" id="PF12796">
    <property type="entry name" value="Ank_2"/>
    <property type="match status" value="1"/>
</dbReference>
<accession>A0ABQ9FVM4</accession>
<dbReference type="PANTHER" id="PTHR13283">
    <property type="entry name" value="KREV INTERACTION TRAPPED 1-RELATED"/>
    <property type="match status" value="1"/>
</dbReference>
<protein>
    <recommendedName>
        <fullName evidence="2">FERM domain-containing protein</fullName>
    </recommendedName>
</protein>
<evidence type="ECO:0000313" key="4">
    <source>
        <dbReference type="Proteomes" id="UP001217089"/>
    </source>
</evidence>
<keyword evidence="4" id="KW-1185">Reference proteome</keyword>
<evidence type="ECO:0000256" key="1">
    <source>
        <dbReference type="PROSITE-ProRule" id="PRU00023"/>
    </source>
</evidence>
<dbReference type="InterPro" id="IPR014352">
    <property type="entry name" value="FERM/acyl-CoA-bd_prot_sf"/>
</dbReference>
<dbReference type="InterPro" id="IPR019748">
    <property type="entry name" value="FERM_central"/>
</dbReference>
<dbReference type="PROSITE" id="PS50297">
    <property type="entry name" value="ANK_REP_REGION"/>
    <property type="match status" value="2"/>
</dbReference>
<organism evidence="3 4">
    <name type="scientific">Tegillarca granosa</name>
    <name type="common">Malaysian cockle</name>
    <name type="synonym">Anadara granosa</name>
    <dbReference type="NCBI Taxonomy" id="220873"/>
    <lineage>
        <taxon>Eukaryota</taxon>
        <taxon>Metazoa</taxon>
        <taxon>Spiralia</taxon>
        <taxon>Lophotrochozoa</taxon>
        <taxon>Mollusca</taxon>
        <taxon>Bivalvia</taxon>
        <taxon>Autobranchia</taxon>
        <taxon>Pteriomorphia</taxon>
        <taxon>Arcoida</taxon>
        <taxon>Arcoidea</taxon>
        <taxon>Arcidae</taxon>
        <taxon>Tegillarca</taxon>
    </lineage>
</organism>
<feature type="repeat" description="ANK" evidence="1">
    <location>
        <begin position="108"/>
        <end position="140"/>
    </location>
</feature>
<dbReference type="EMBL" id="JARBDR010000141">
    <property type="protein sequence ID" value="KAJ8320852.1"/>
    <property type="molecule type" value="Genomic_DNA"/>
</dbReference>
<dbReference type="InterPro" id="IPR036770">
    <property type="entry name" value="Ankyrin_rpt-contain_sf"/>
</dbReference>
<evidence type="ECO:0000313" key="3">
    <source>
        <dbReference type="EMBL" id="KAJ8320852.1"/>
    </source>
</evidence>
<gene>
    <name evidence="3" type="ORF">KUTeg_002439</name>
</gene>
<keyword evidence="1" id="KW-0040">ANK repeat</keyword>
<dbReference type="Gene3D" id="1.20.80.10">
    <property type="match status" value="1"/>
</dbReference>
<dbReference type="PROSITE" id="PS50057">
    <property type="entry name" value="FERM_3"/>
    <property type="match status" value="1"/>
</dbReference>
<name>A0ABQ9FVM4_TEGGR</name>
<dbReference type="SUPFAM" id="SSF47031">
    <property type="entry name" value="Second domain of FERM"/>
    <property type="match status" value="1"/>
</dbReference>
<dbReference type="SUPFAM" id="SSF48403">
    <property type="entry name" value="Ankyrin repeat"/>
    <property type="match status" value="1"/>
</dbReference>